<feature type="region of interest" description="Disordered" evidence="1">
    <location>
        <begin position="91"/>
        <end position="132"/>
    </location>
</feature>
<evidence type="ECO:0000313" key="3">
    <source>
        <dbReference type="Proteomes" id="UP000807353"/>
    </source>
</evidence>
<organism evidence="2 3">
    <name type="scientific">Collybia nuda</name>
    <dbReference type="NCBI Taxonomy" id="64659"/>
    <lineage>
        <taxon>Eukaryota</taxon>
        <taxon>Fungi</taxon>
        <taxon>Dikarya</taxon>
        <taxon>Basidiomycota</taxon>
        <taxon>Agaricomycotina</taxon>
        <taxon>Agaricomycetes</taxon>
        <taxon>Agaricomycetidae</taxon>
        <taxon>Agaricales</taxon>
        <taxon>Tricholomatineae</taxon>
        <taxon>Clitocybaceae</taxon>
        <taxon>Collybia</taxon>
    </lineage>
</organism>
<protein>
    <submittedName>
        <fullName evidence="2">Uncharacterized protein</fullName>
    </submittedName>
</protein>
<proteinExistence type="predicted"/>
<dbReference type="AlphaFoldDB" id="A0A9P5Y0Z6"/>
<accession>A0A9P5Y0Z6</accession>
<sequence>MSRSLKNTRHSFVNTLVYLWAFIRSLFVHNSRSSSLPPDQLTLVPYPTNIDLENGLERIRAGDIGVGDRGIPPKDSTVYDNAVRKALMEDARRQKSLRRSSAFSPPPRTPPSVNYLRPTQRTGDTNESASEGLLSLDDESVDISSAYSHYTSPTTEGSPILDIMPVTDLVSTPADTSQCSDVFTESPNRLGKFRFGGYPLSSTPPKTPKNGRGHRRAALATITNIAHVTNLFSPPDVSSPTKVGSLFGAPMVQRMRSQSLRRKPAFDDLHSPSPIRRYSQASLGDYGVSPTKRPVSLVWFSDKNGVPFKSVSPLRIVKRNMQPTSDPSPQPKVVPVQVAEENLRDMVAAVRNLREEECEDEGDSARELINRASIWTCKTARTMGSTRNILAALEQEEETDEEEYGDQATCRSTCSPPPPYAFSNPNFHQISETKTSEAVDTPRDAQVKCPCGPSTSDSTELSYLQNGTPLSSMGSSLDDILTSFEGLITTLGPRTPVSKTPTRVEKKAKTVLNKGSPYDIQEKQMGYHFRPYDGIADEAEGCGPHWSEVLLLEGYTI</sequence>
<reference evidence="2" key="1">
    <citation type="submission" date="2020-11" db="EMBL/GenBank/DDBJ databases">
        <authorList>
            <consortium name="DOE Joint Genome Institute"/>
            <person name="Ahrendt S."/>
            <person name="Riley R."/>
            <person name="Andreopoulos W."/>
            <person name="Labutti K."/>
            <person name="Pangilinan J."/>
            <person name="Ruiz-Duenas F.J."/>
            <person name="Barrasa J.M."/>
            <person name="Sanchez-Garcia M."/>
            <person name="Camarero S."/>
            <person name="Miyauchi S."/>
            <person name="Serrano A."/>
            <person name="Linde D."/>
            <person name="Babiker R."/>
            <person name="Drula E."/>
            <person name="Ayuso-Fernandez I."/>
            <person name="Pacheco R."/>
            <person name="Padilla G."/>
            <person name="Ferreira P."/>
            <person name="Barriuso J."/>
            <person name="Kellner H."/>
            <person name="Castanera R."/>
            <person name="Alfaro M."/>
            <person name="Ramirez L."/>
            <person name="Pisabarro A.G."/>
            <person name="Kuo A."/>
            <person name="Tritt A."/>
            <person name="Lipzen A."/>
            <person name="He G."/>
            <person name="Yan M."/>
            <person name="Ng V."/>
            <person name="Cullen D."/>
            <person name="Martin F."/>
            <person name="Rosso M.-N."/>
            <person name="Henrissat B."/>
            <person name="Hibbett D."/>
            <person name="Martinez A.T."/>
            <person name="Grigoriev I.V."/>
        </authorList>
    </citation>
    <scope>NUCLEOTIDE SEQUENCE</scope>
    <source>
        <strain evidence="2">CBS 247.69</strain>
    </source>
</reference>
<keyword evidence="3" id="KW-1185">Reference proteome</keyword>
<comment type="caution">
    <text evidence="2">The sequence shown here is derived from an EMBL/GenBank/DDBJ whole genome shotgun (WGS) entry which is preliminary data.</text>
</comment>
<evidence type="ECO:0000313" key="2">
    <source>
        <dbReference type="EMBL" id="KAF9460333.1"/>
    </source>
</evidence>
<dbReference type="Proteomes" id="UP000807353">
    <property type="component" value="Unassembled WGS sequence"/>
</dbReference>
<gene>
    <name evidence="2" type="ORF">BDZ94DRAFT_1311590</name>
</gene>
<dbReference type="OrthoDB" id="3059539at2759"/>
<dbReference type="EMBL" id="MU150300">
    <property type="protein sequence ID" value="KAF9460333.1"/>
    <property type="molecule type" value="Genomic_DNA"/>
</dbReference>
<feature type="compositionally biased region" description="Basic and acidic residues" evidence="1">
    <location>
        <begin position="434"/>
        <end position="446"/>
    </location>
</feature>
<feature type="region of interest" description="Disordered" evidence="1">
    <location>
        <begin position="433"/>
        <end position="460"/>
    </location>
</feature>
<evidence type="ECO:0000256" key="1">
    <source>
        <dbReference type="SAM" id="MobiDB-lite"/>
    </source>
</evidence>
<feature type="compositionally biased region" description="Polar residues" evidence="1">
    <location>
        <begin position="117"/>
        <end position="129"/>
    </location>
</feature>
<name>A0A9P5Y0Z6_9AGAR</name>